<dbReference type="EMBL" id="CP051167">
    <property type="protein sequence ID" value="QIZ70724.1"/>
    <property type="molecule type" value="Genomic_DNA"/>
</dbReference>
<sequence>MQDITIAAAAIVHSSILTIFDPGLRSLTQSDRLLIVFFKNNFFKNNEMDRG</sequence>
<reference evidence="1 2" key="1">
    <citation type="submission" date="2020-04" db="EMBL/GenBank/DDBJ databases">
        <authorList>
            <person name="Basu S."/>
            <person name="Maruthanayagam V."/>
            <person name="Chakraborty S."/>
            <person name="Pramanik A."/>
            <person name="Mukherjee J."/>
            <person name="Brink B."/>
        </authorList>
    </citation>
    <scope>NUCLEOTIDE SEQUENCE [LARGE SCALE GENOMIC DNA]</scope>
    <source>
        <strain evidence="1 2">AP17</strain>
    </source>
</reference>
<dbReference type="Proteomes" id="UP000500857">
    <property type="component" value="Chromosome"/>
</dbReference>
<organism evidence="1 2">
    <name type="scientific">Oxynema aestuarii AP17</name>
    <dbReference type="NCBI Taxonomy" id="2064643"/>
    <lineage>
        <taxon>Bacteria</taxon>
        <taxon>Bacillati</taxon>
        <taxon>Cyanobacteriota</taxon>
        <taxon>Cyanophyceae</taxon>
        <taxon>Oscillatoriophycideae</taxon>
        <taxon>Oscillatoriales</taxon>
        <taxon>Oscillatoriaceae</taxon>
        <taxon>Oxynema</taxon>
        <taxon>Oxynema aestuarii</taxon>
    </lineage>
</organism>
<protein>
    <submittedName>
        <fullName evidence="1">Uncharacterized protein</fullName>
    </submittedName>
</protein>
<accession>A0A6H1TVU1</accession>
<proteinExistence type="predicted"/>
<dbReference type="AlphaFoldDB" id="A0A6H1TVU1"/>
<evidence type="ECO:0000313" key="2">
    <source>
        <dbReference type="Proteomes" id="UP000500857"/>
    </source>
</evidence>
<dbReference type="RefSeq" id="WP_168568879.1">
    <property type="nucleotide sequence ID" value="NZ_CP051167.1"/>
</dbReference>
<gene>
    <name evidence="1" type="ORF">HCG48_09135</name>
</gene>
<keyword evidence="2" id="KW-1185">Reference proteome</keyword>
<name>A0A6H1TVU1_9CYAN</name>
<dbReference type="KEGG" id="oxy:HCG48_09135"/>
<evidence type="ECO:0000313" key="1">
    <source>
        <dbReference type="EMBL" id="QIZ70724.1"/>
    </source>
</evidence>